<dbReference type="NCBIfam" id="NF045597">
    <property type="entry name" value="TudS_rel_CD3072"/>
    <property type="match status" value="1"/>
</dbReference>
<evidence type="ECO:0000313" key="1">
    <source>
        <dbReference type="EMBL" id="MBC8590013.1"/>
    </source>
</evidence>
<dbReference type="AlphaFoldDB" id="A0A926EUF8"/>
<reference evidence="1 2" key="1">
    <citation type="submission" date="2020-08" db="EMBL/GenBank/DDBJ databases">
        <title>Genome public.</title>
        <authorList>
            <person name="Liu C."/>
            <person name="Sun Q."/>
        </authorList>
    </citation>
    <scope>NUCLEOTIDE SEQUENCE [LARGE SCALE GENOMIC DNA]</scope>
    <source>
        <strain evidence="1 2">NSJ-26</strain>
    </source>
</reference>
<dbReference type="InterPro" id="IPR054648">
    <property type="entry name" value="TudS-rel"/>
</dbReference>
<keyword evidence="2" id="KW-1185">Reference proteome</keyword>
<proteinExistence type="predicted"/>
<accession>A0A926EUF8</accession>
<evidence type="ECO:0000313" key="2">
    <source>
        <dbReference type="Proteomes" id="UP000601522"/>
    </source>
</evidence>
<comment type="caution">
    <text evidence="1">The sequence shown here is derived from an EMBL/GenBank/DDBJ whole genome shotgun (WGS) entry which is preliminary data.</text>
</comment>
<gene>
    <name evidence="1" type="ORF">H8689_02515</name>
</gene>
<dbReference type="EMBL" id="JACRTK010000001">
    <property type="protein sequence ID" value="MBC8590013.1"/>
    <property type="molecule type" value="Genomic_DNA"/>
</dbReference>
<dbReference type="Proteomes" id="UP000601522">
    <property type="component" value="Unassembled WGS sequence"/>
</dbReference>
<protein>
    <recommendedName>
        <fullName evidence="3">DUF523 domain-containing protein</fullName>
    </recommendedName>
</protein>
<name>A0A926EUF8_9FIRM</name>
<organism evidence="1 2">
    <name type="scientific">Wansuia hejianensis</name>
    <dbReference type="NCBI Taxonomy" id="2763667"/>
    <lineage>
        <taxon>Bacteria</taxon>
        <taxon>Bacillati</taxon>
        <taxon>Bacillota</taxon>
        <taxon>Clostridia</taxon>
        <taxon>Lachnospirales</taxon>
        <taxon>Lachnospiraceae</taxon>
        <taxon>Wansuia</taxon>
    </lineage>
</organism>
<dbReference type="RefSeq" id="WP_249322805.1">
    <property type="nucleotide sequence ID" value="NZ_JACRTK010000001.1"/>
</dbReference>
<evidence type="ECO:0008006" key="3">
    <source>
        <dbReference type="Google" id="ProtNLM"/>
    </source>
</evidence>
<sequence>MDRSKKVIFVSHCILNQNTVVCPLARAKGPYREIIEKIMEYDIGIHQMPCPEFRKLGLKRMPMNKAEYDTPEYRNLCNSLAKDTITILKEYISNDYKVIGLLGINGSPTCSINGIKGIFMEELLSLLEKEKTYLNKIDVPEDYMDMKDNKEFISKLESFLSSLSSKRM</sequence>